<feature type="compositionally biased region" description="Basic and acidic residues" evidence="6">
    <location>
        <begin position="302"/>
        <end position="311"/>
    </location>
</feature>
<dbReference type="SUPFAM" id="SSF57667">
    <property type="entry name" value="beta-beta-alpha zinc fingers"/>
    <property type="match status" value="1"/>
</dbReference>
<dbReference type="GO" id="GO:0008270">
    <property type="term" value="F:zinc ion binding"/>
    <property type="evidence" value="ECO:0007669"/>
    <property type="project" value="UniProtKB-KW"/>
</dbReference>
<feature type="domain" description="C2H2-type" evidence="7">
    <location>
        <begin position="389"/>
        <end position="415"/>
    </location>
</feature>
<evidence type="ECO:0000256" key="5">
    <source>
        <dbReference type="PROSITE-ProRule" id="PRU00042"/>
    </source>
</evidence>
<gene>
    <name evidence="8" type="ORF">SOMG_03244</name>
</gene>
<dbReference type="PANTHER" id="PTHR14003">
    <property type="entry name" value="TRANSCRIPTIONAL REPRESSOR PROTEIN YY"/>
    <property type="match status" value="1"/>
</dbReference>
<evidence type="ECO:0000256" key="3">
    <source>
        <dbReference type="ARBA" id="ARBA00022771"/>
    </source>
</evidence>
<dbReference type="AlphaFoldDB" id="A0AAE9WE18"/>
<organism evidence="8 9">
    <name type="scientific">Schizosaccharomyces osmophilus</name>
    <dbReference type="NCBI Taxonomy" id="2545709"/>
    <lineage>
        <taxon>Eukaryota</taxon>
        <taxon>Fungi</taxon>
        <taxon>Dikarya</taxon>
        <taxon>Ascomycota</taxon>
        <taxon>Taphrinomycotina</taxon>
        <taxon>Schizosaccharomycetes</taxon>
        <taxon>Schizosaccharomycetales</taxon>
        <taxon>Schizosaccharomycetaceae</taxon>
        <taxon>Schizosaccharomyces</taxon>
    </lineage>
</organism>
<evidence type="ECO:0000256" key="2">
    <source>
        <dbReference type="ARBA" id="ARBA00022737"/>
    </source>
</evidence>
<keyword evidence="2" id="KW-0677">Repeat</keyword>
<feature type="domain" description="C2H2-type" evidence="7">
    <location>
        <begin position="360"/>
        <end position="388"/>
    </location>
</feature>
<evidence type="ECO:0000313" key="9">
    <source>
        <dbReference type="Proteomes" id="UP001212411"/>
    </source>
</evidence>
<dbReference type="GO" id="GO:0000981">
    <property type="term" value="F:DNA-binding transcription factor activity, RNA polymerase II-specific"/>
    <property type="evidence" value="ECO:0007669"/>
    <property type="project" value="TreeGrafter"/>
</dbReference>
<feature type="compositionally biased region" description="Polar residues" evidence="6">
    <location>
        <begin position="74"/>
        <end position="89"/>
    </location>
</feature>
<dbReference type="GO" id="GO:0005667">
    <property type="term" value="C:transcription regulator complex"/>
    <property type="evidence" value="ECO:0007669"/>
    <property type="project" value="TreeGrafter"/>
</dbReference>
<keyword evidence="1" id="KW-0479">Metal-binding</keyword>
<dbReference type="Pfam" id="PF00096">
    <property type="entry name" value="zf-C2H2"/>
    <property type="match status" value="2"/>
</dbReference>
<evidence type="ECO:0000259" key="7">
    <source>
        <dbReference type="PROSITE" id="PS50157"/>
    </source>
</evidence>
<sequence length="517" mass="56437">MSNNVSFLSAPSNPTYSFPYSSSAPSLQQAPSSSTPTTATTTASSLHHPHSLPLSISSSGNHTQPASDIPLSEPLTSFLPSFSQGSPKSNVFPPQPSTSAPTGTHVDLNSFHPSKQSFVSSPYYPNTYPSAPSSYYSFNKDSANDWYSDIDGNQISLSQSAPANDGISSYKRYSPTSSNLNYSSSHVDSDAYHLSHYNDLRRQHSYLPSADSFSLHPFSKEYCPSSDTSLLTTQPLNEPTGASVPSYSTLISHLPPSPNLTPINVNMPIVSPDSSVDPRDRKDKLPGAPPSMFFFGTPSPKDGSEKLDTEKVPSLPSIRDPFSFDDTQKSAAAKKHSPNKSRRSSRSKIQAPRSPGGTSFVCQICQKKFKRSEHLRRHIHSLHTTDKPFACFCGKRFSRRDNLRQHERMHANSGSYFTRSLKNNNVSPILPPASSIAPNTLPMSVNDGMSNKSLLPEQHPAVLPKVSLFPMYYPTDPKMPITYQGANSSTSPFVQLPITAPNNLLTGMSDDYNFGTM</sequence>
<dbReference type="PANTHER" id="PTHR14003:SF19">
    <property type="entry name" value="YY2 TRANSCRIPTION FACTOR"/>
    <property type="match status" value="1"/>
</dbReference>
<dbReference type="GO" id="GO:0000785">
    <property type="term" value="C:chromatin"/>
    <property type="evidence" value="ECO:0007669"/>
    <property type="project" value="TreeGrafter"/>
</dbReference>
<dbReference type="InterPro" id="IPR036236">
    <property type="entry name" value="Znf_C2H2_sf"/>
</dbReference>
<feature type="region of interest" description="Disordered" evidence="6">
    <location>
        <begin position="1"/>
        <end position="111"/>
    </location>
</feature>
<feature type="compositionally biased region" description="Low complexity" evidence="6">
    <location>
        <begin position="21"/>
        <end position="59"/>
    </location>
</feature>
<accession>A0AAE9WE18</accession>
<dbReference type="RefSeq" id="XP_056038807.1">
    <property type="nucleotide sequence ID" value="XM_056182035.1"/>
</dbReference>
<proteinExistence type="predicted"/>
<dbReference type="EMBL" id="CP115612">
    <property type="protein sequence ID" value="WBW74564.1"/>
    <property type="molecule type" value="Genomic_DNA"/>
</dbReference>
<evidence type="ECO:0000256" key="6">
    <source>
        <dbReference type="SAM" id="MobiDB-lite"/>
    </source>
</evidence>
<dbReference type="Gene3D" id="3.30.160.60">
    <property type="entry name" value="Classic Zinc Finger"/>
    <property type="match status" value="2"/>
</dbReference>
<dbReference type="PROSITE" id="PS50157">
    <property type="entry name" value="ZINC_FINGER_C2H2_2"/>
    <property type="match status" value="2"/>
</dbReference>
<dbReference type="GO" id="GO:0000978">
    <property type="term" value="F:RNA polymerase II cis-regulatory region sequence-specific DNA binding"/>
    <property type="evidence" value="ECO:0007669"/>
    <property type="project" value="TreeGrafter"/>
</dbReference>
<dbReference type="FunFam" id="3.30.160.60:FF:000100">
    <property type="entry name" value="Zinc finger 45-like"/>
    <property type="match status" value="1"/>
</dbReference>
<keyword evidence="9" id="KW-1185">Reference proteome</keyword>
<dbReference type="KEGG" id="som:SOMG_03244"/>
<feature type="compositionally biased region" description="Basic residues" evidence="6">
    <location>
        <begin position="332"/>
        <end position="346"/>
    </location>
</feature>
<dbReference type="GeneID" id="80876724"/>
<keyword evidence="4" id="KW-0862">Zinc</keyword>
<reference evidence="8 9" key="1">
    <citation type="journal article" date="2023" name="G3 (Bethesda)">
        <title>A high-quality reference genome for the fission yeast Schizosaccharomyces osmophilus.</title>
        <authorList>
            <person name="Jia G.S."/>
            <person name="Zhang W.C."/>
            <person name="Liang Y."/>
            <person name="Liu X.H."/>
            <person name="Rhind N."/>
            <person name="Pidoux A."/>
            <person name="Brysch-Herzberg M."/>
            <person name="Du L.L."/>
        </authorList>
    </citation>
    <scope>NUCLEOTIDE SEQUENCE [LARGE SCALE GENOMIC DNA]</scope>
    <source>
        <strain evidence="8 9">CBS 15793</strain>
    </source>
</reference>
<feature type="compositionally biased region" description="Polar residues" evidence="6">
    <location>
        <begin position="1"/>
        <end position="20"/>
    </location>
</feature>
<dbReference type="PROSITE" id="PS00028">
    <property type="entry name" value="ZINC_FINGER_C2H2_1"/>
    <property type="match status" value="1"/>
</dbReference>
<dbReference type="SMART" id="SM00355">
    <property type="entry name" value="ZnF_C2H2"/>
    <property type="match status" value="2"/>
</dbReference>
<evidence type="ECO:0000256" key="1">
    <source>
        <dbReference type="ARBA" id="ARBA00022723"/>
    </source>
</evidence>
<keyword evidence="3 5" id="KW-0863">Zinc-finger</keyword>
<feature type="region of interest" description="Disordered" evidence="6">
    <location>
        <begin position="271"/>
        <end position="357"/>
    </location>
</feature>
<dbReference type="InterPro" id="IPR013087">
    <property type="entry name" value="Znf_C2H2_type"/>
</dbReference>
<feature type="compositionally biased region" description="Basic and acidic residues" evidence="6">
    <location>
        <begin position="276"/>
        <end position="285"/>
    </location>
</feature>
<dbReference type="Proteomes" id="UP001212411">
    <property type="component" value="Chromosome 2"/>
</dbReference>
<evidence type="ECO:0000313" key="8">
    <source>
        <dbReference type="EMBL" id="WBW74564.1"/>
    </source>
</evidence>
<name>A0AAE9WE18_9SCHI</name>
<protein>
    <submittedName>
        <fullName evidence="8">Transcription factor Hsr1</fullName>
    </submittedName>
</protein>
<evidence type="ECO:0000256" key="4">
    <source>
        <dbReference type="ARBA" id="ARBA00022833"/>
    </source>
</evidence>